<evidence type="ECO:0000256" key="1">
    <source>
        <dbReference type="SAM" id="SignalP"/>
    </source>
</evidence>
<accession>A0A9P6X0G8</accession>
<gene>
    <name evidence="2" type="ORF">G6F64_011037</name>
</gene>
<dbReference type="EMBL" id="JAANQT010002503">
    <property type="protein sequence ID" value="KAG1302311.1"/>
    <property type="molecule type" value="Genomic_DNA"/>
</dbReference>
<feature type="chain" id="PRO_5040451720" evidence="1">
    <location>
        <begin position="18"/>
        <end position="103"/>
    </location>
</feature>
<keyword evidence="1" id="KW-0732">Signal</keyword>
<keyword evidence="3" id="KW-1185">Reference proteome</keyword>
<proteinExistence type="predicted"/>
<reference evidence="2" key="1">
    <citation type="journal article" date="2020" name="Microb. Genom.">
        <title>Genetic diversity of clinical and environmental Mucorales isolates obtained from an investigation of mucormycosis cases among solid organ transplant recipients.</title>
        <authorList>
            <person name="Nguyen M.H."/>
            <person name="Kaul D."/>
            <person name="Muto C."/>
            <person name="Cheng S.J."/>
            <person name="Richter R.A."/>
            <person name="Bruno V.M."/>
            <person name="Liu G."/>
            <person name="Beyhan S."/>
            <person name="Sundermann A.J."/>
            <person name="Mounaud S."/>
            <person name="Pasculle A.W."/>
            <person name="Nierman W.C."/>
            <person name="Driscoll E."/>
            <person name="Cumbie R."/>
            <person name="Clancy C.J."/>
            <person name="Dupont C.L."/>
        </authorList>
    </citation>
    <scope>NUCLEOTIDE SEQUENCE</scope>
    <source>
        <strain evidence="2">GL11</strain>
    </source>
</reference>
<dbReference type="AlphaFoldDB" id="A0A9P6X0G8"/>
<name>A0A9P6X0G8_RHIOR</name>
<evidence type="ECO:0000313" key="2">
    <source>
        <dbReference type="EMBL" id="KAG1302311.1"/>
    </source>
</evidence>
<protein>
    <submittedName>
        <fullName evidence="2">Uncharacterized protein</fullName>
    </submittedName>
</protein>
<sequence length="103" mass="11580">MKIISCFLLALLALVYAQDEDGEVCIQRIIPCPKRCKDTCIYPDLPCPKTHPPRCPNDEQAQCFAPCTKEVKPPCPESCPKKCYYKPSADPCCPDVFDVFCPH</sequence>
<feature type="signal peptide" evidence="1">
    <location>
        <begin position="1"/>
        <end position="17"/>
    </location>
</feature>
<organism evidence="2 3">
    <name type="scientific">Rhizopus oryzae</name>
    <name type="common">Mucormycosis agent</name>
    <name type="synonym">Rhizopus arrhizus var. delemar</name>
    <dbReference type="NCBI Taxonomy" id="64495"/>
    <lineage>
        <taxon>Eukaryota</taxon>
        <taxon>Fungi</taxon>
        <taxon>Fungi incertae sedis</taxon>
        <taxon>Mucoromycota</taxon>
        <taxon>Mucoromycotina</taxon>
        <taxon>Mucoromycetes</taxon>
        <taxon>Mucorales</taxon>
        <taxon>Mucorineae</taxon>
        <taxon>Rhizopodaceae</taxon>
        <taxon>Rhizopus</taxon>
    </lineage>
</organism>
<comment type="caution">
    <text evidence="2">The sequence shown here is derived from an EMBL/GenBank/DDBJ whole genome shotgun (WGS) entry which is preliminary data.</text>
</comment>
<dbReference type="Proteomes" id="UP000716291">
    <property type="component" value="Unassembled WGS sequence"/>
</dbReference>
<evidence type="ECO:0000313" key="3">
    <source>
        <dbReference type="Proteomes" id="UP000716291"/>
    </source>
</evidence>